<evidence type="ECO:0000313" key="8">
    <source>
        <dbReference type="EMBL" id="MDI7922407.1"/>
    </source>
</evidence>
<gene>
    <name evidence="8" type="ORF">MRS75_09950</name>
</gene>
<dbReference type="PANTHER" id="PTHR34001">
    <property type="entry name" value="BLL7405 PROTEIN"/>
    <property type="match status" value="1"/>
</dbReference>
<feature type="signal peptide" evidence="6">
    <location>
        <begin position="1"/>
        <end position="21"/>
    </location>
</feature>
<evidence type="ECO:0000313" key="9">
    <source>
        <dbReference type="Proteomes" id="UP001161580"/>
    </source>
</evidence>
<dbReference type="InterPro" id="IPR051692">
    <property type="entry name" value="OMP-like"/>
</dbReference>
<keyword evidence="4" id="KW-0998">Cell outer membrane</keyword>
<dbReference type="InterPro" id="IPR011250">
    <property type="entry name" value="OMP/PagP_B-barrel"/>
</dbReference>
<dbReference type="Pfam" id="PF13505">
    <property type="entry name" value="OMP_b-brl"/>
    <property type="match status" value="1"/>
</dbReference>
<feature type="chain" id="PRO_5042067300" evidence="6">
    <location>
        <begin position="22"/>
        <end position="213"/>
    </location>
</feature>
<keyword evidence="2 6" id="KW-0732">Signal</keyword>
<name>A0AAE3U268_9HYPH</name>
<dbReference type="InterPro" id="IPR027385">
    <property type="entry name" value="Beta-barrel_OMP"/>
</dbReference>
<protein>
    <submittedName>
        <fullName evidence="8">Porin family protein</fullName>
    </submittedName>
</protein>
<comment type="similarity">
    <text evidence="5">Belongs to the Omp25/RopB family.</text>
</comment>
<evidence type="ECO:0000256" key="3">
    <source>
        <dbReference type="ARBA" id="ARBA00023136"/>
    </source>
</evidence>
<keyword evidence="3" id="KW-0472">Membrane</keyword>
<dbReference type="RefSeq" id="WP_311786642.1">
    <property type="nucleotide sequence ID" value="NZ_JALDYY010000005.1"/>
</dbReference>
<evidence type="ECO:0000256" key="1">
    <source>
        <dbReference type="ARBA" id="ARBA00004442"/>
    </source>
</evidence>
<evidence type="ECO:0000256" key="6">
    <source>
        <dbReference type="SAM" id="SignalP"/>
    </source>
</evidence>
<evidence type="ECO:0000256" key="4">
    <source>
        <dbReference type="ARBA" id="ARBA00023237"/>
    </source>
</evidence>
<evidence type="ECO:0000256" key="2">
    <source>
        <dbReference type="ARBA" id="ARBA00022729"/>
    </source>
</evidence>
<organism evidence="8 9">
    <name type="scientific">Ferirhizobium litorale</name>
    <dbReference type="NCBI Taxonomy" id="2927786"/>
    <lineage>
        <taxon>Bacteria</taxon>
        <taxon>Pseudomonadati</taxon>
        <taxon>Pseudomonadota</taxon>
        <taxon>Alphaproteobacteria</taxon>
        <taxon>Hyphomicrobiales</taxon>
        <taxon>Rhizobiaceae</taxon>
        <taxon>Ferirhizobium</taxon>
    </lineage>
</organism>
<evidence type="ECO:0000256" key="5">
    <source>
        <dbReference type="ARBA" id="ARBA00038306"/>
    </source>
</evidence>
<proteinExistence type="inferred from homology"/>
<dbReference type="SUPFAM" id="SSF56925">
    <property type="entry name" value="OMPA-like"/>
    <property type="match status" value="1"/>
</dbReference>
<sequence>MIKSFIATAATFAALAGTALAADLTPPPEAAPIAEEIPAFTWSGGYVGLQGGGTWADGDISAGGSDTTRNLDGGLFGAFAGWNFQNNNFVYGVEGDAYYNWNDNGNDLFGSSAEVGTEWAGGIRGRLGYTFDRAMIYGTAGWTATRGFVDVPGNDDKETLNGWTVGAGLDYAITNNVFGRAEYRYNDYGSADFGGVKMDVQQNQVTIGVGVKF</sequence>
<dbReference type="Proteomes" id="UP001161580">
    <property type="component" value="Unassembled WGS sequence"/>
</dbReference>
<dbReference type="GO" id="GO:0009279">
    <property type="term" value="C:cell outer membrane"/>
    <property type="evidence" value="ECO:0007669"/>
    <property type="project" value="UniProtKB-SubCell"/>
</dbReference>
<comment type="caution">
    <text evidence="8">The sequence shown here is derived from an EMBL/GenBank/DDBJ whole genome shotgun (WGS) entry which is preliminary data.</text>
</comment>
<dbReference type="PANTHER" id="PTHR34001:SF3">
    <property type="entry name" value="BLL7405 PROTEIN"/>
    <property type="match status" value="1"/>
</dbReference>
<dbReference type="AlphaFoldDB" id="A0AAE3U268"/>
<dbReference type="EMBL" id="JALDYZ010000004">
    <property type="protein sequence ID" value="MDI7922407.1"/>
    <property type="molecule type" value="Genomic_DNA"/>
</dbReference>
<reference evidence="8" key="1">
    <citation type="submission" date="2022-03" db="EMBL/GenBank/DDBJ databases">
        <title>Fererhizobium litorale gen. nov., sp. nov., isolated from sandy sediments of the Sea of Japan seashore.</title>
        <authorList>
            <person name="Romanenko L."/>
            <person name="Kurilenko V."/>
            <person name="Otstavnykh N."/>
            <person name="Svetashev V."/>
            <person name="Tekutyeva L."/>
            <person name="Isaeva M."/>
            <person name="Mikhailov V."/>
        </authorList>
    </citation>
    <scope>NUCLEOTIDE SEQUENCE</scope>
    <source>
        <strain evidence="8">KMM 9576</strain>
    </source>
</reference>
<feature type="domain" description="Outer membrane protein beta-barrel" evidence="7">
    <location>
        <begin position="31"/>
        <end position="213"/>
    </location>
</feature>
<comment type="subcellular location">
    <subcellularLocation>
        <location evidence="1">Cell outer membrane</location>
    </subcellularLocation>
</comment>
<accession>A0AAE3U268</accession>
<evidence type="ECO:0000259" key="7">
    <source>
        <dbReference type="Pfam" id="PF13505"/>
    </source>
</evidence>
<dbReference type="Gene3D" id="2.40.160.20">
    <property type="match status" value="1"/>
</dbReference>
<keyword evidence="9" id="KW-1185">Reference proteome</keyword>